<dbReference type="AlphaFoldDB" id="A0A7C4D953"/>
<organism evidence="3">
    <name type="scientific">Staphylothermus marinus</name>
    <dbReference type="NCBI Taxonomy" id="2280"/>
    <lineage>
        <taxon>Archaea</taxon>
        <taxon>Thermoproteota</taxon>
        <taxon>Thermoprotei</taxon>
        <taxon>Desulfurococcales</taxon>
        <taxon>Desulfurococcaceae</taxon>
        <taxon>Staphylothermus</taxon>
    </lineage>
</organism>
<keyword evidence="2" id="KW-1133">Transmembrane helix</keyword>
<evidence type="ECO:0000313" key="3">
    <source>
        <dbReference type="EMBL" id="HGM59192.1"/>
    </source>
</evidence>
<feature type="compositionally biased region" description="Low complexity" evidence="1">
    <location>
        <begin position="490"/>
        <end position="506"/>
    </location>
</feature>
<proteinExistence type="predicted"/>
<evidence type="ECO:0000256" key="1">
    <source>
        <dbReference type="SAM" id="MobiDB-lite"/>
    </source>
</evidence>
<comment type="caution">
    <text evidence="3">The sequence shown here is derived from an EMBL/GenBank/DDBJ whole genome shotgun (WGS) entry which is preliminary data.</text>
</comment>
<feature type="transmembrane region" description="Helical" evidence="2">
    <location>
        <begin position="517"/>
        <end position="537"/>
    </location>
</feature>
<feature type="region of interest" description="Disordered" evidence="1">
    <location>
        <begin position="489"/>
        <end position="508"/>
    </location>
</feature>
<sequence>MVNLYAFLTYNGRELIVSILKLKMIGATSLLLEGYRLDNTVLFTYSIPTNLVMLQFIPLGDSLLITSCTSGEQGYSSNITLISTVNGKILYSRKMNVIPRYLIRLGNVENDDYKEVLFIYIDENYVTNYKVLKVKNTVVFFDLYDIELRDQTPAVLNIYEVNGVNYLITYIVEDNNTVLMLYRIEYYGDTTPPVISITSPKPNEYIGKLPYYVIGTARDNESGIAIIEVYLVSEDGLKIDLNVNYDPQTGIFEAIIPENTPSGVYTLVVNSTNGIGLSSIVELTITIDLVLPLVSIELPTRYDIYIDVNKIEIINGNASFTISLNLSDIMLNLMRIFINNTEIYSKLINDRTYSDSIKITLSEGKYLLKIYVDDRAGNSIIEERLIIIDLSKPIVEKLNVNITSYTQEYVNLTISYRVIDVLSGVEKIEIIVDNVSRVIDINDYIGEGSIDLNNIPYTSENITVVFKAWDRAGWCVTESRLLQIPKPPVEETTTPLTETTPVLTETPTPPPAEGFNWLPIIIIIVIIVIIGVIVYLFKLKK</sequence>
<reference evidence="3" key="1">
    <citation type="journal article" date="2020" name="mSystems">
        <title>Genome- and Community-Level Interaction Insights into Carbon Utilization and Element Cycling Functions of Hydrothermarchaeota in Hydrothermal Sediment.</title>
        <authorList>
            <person name="Zhou Z."/>
            <person name="Liu Y."/>
            <person name="Xu W."/>
            <person name="Pan J."/>
            <person name="Luo Z.H."/>
            <person name="Li M."/>
        </authorList>
    </citation>
    <scope>NUCLEOTIDE SEQUENCE [LARGE SCALE GENOMIC DNA]</scope>
    <source>
        <strain evidence="3">SpSt-642</strain>
    </source>
</reference>
<gene>
    <name evidence="3" type="ORF">ENU14_06395</name>
</gene>
<keyword evidence="2" id="KW-0812">Transmembrane</keyword>
<keyword evidence="2" id="KW-0472">Membrane</keyword>
<dbReference type="EMBL" id="DTBJ01000055">
    <property type="protein sequence ID" value="HGM59192.1"/>
    <property type="molecule type" value="Genomic_DNA"/>
</dbReference>
<accession>A0A7C4D953</accession>
<name>A0A7C4D953_STAMA</name>
<evidence type="ECO:0008006" key="4">
    <source>
        <dbReference type="Google" id="ProtNLM"/>
    </source>
</evidence>
<protein>
    <recommendedName>
        <fullName evidence="4">Bacterial Ig-like domain-containing protein</fullName>
    </recommendedName>
</protein>
<evidence type="ECO:0000256" key="2">
    <source>
        <dbReference type="SAM" id="Phobius"/>
    </source>
</evidence>